<dbReference type="Proteomes" id="UP000217199">
    <property type="component" value="Unassembled WGS sequence"/>
</dbReference>
<comment type="caution">
    <text evidence="1">The sequence shown here is derived from an EMBL/GenBank/DDBJ whole genome shotgun (WGS) entry which is preliminary data.</text>
</comment>
<evidence type="ECO:0008006" key="3">
    <source>
        <dbReference type="Google" id="ProtNLM"/>
    </source>
</evidence>
<accession>A0A286UCI5</accession>
<name>A0A286UCI5_9AGAM</name>
<evidence type="ECO:0000313" key="2">
    <source>
        <dbReference type="Proteomes" id="UP000217199"/>
    </source>
</evidence>
<dbReference type="AlphaFoldDB" id="A0A286UCI5"/>
<evidence type="ECO:0000313" key="1">
    <source>
        <dbReference type="EMBL" id="PAV17235.1"/>
    </source>
</evidence>
<sequence>MSGILQARTYLFRSHSQLRDVITPLRDLYAGHSLLFSLSHNTPDLEHAISQLSSCSGETLGCLSSPLPVENPSHMFSCSIAVFEKERSVPFSTLESSDMTIQIGRARSYRKQEMEYEGNSKNPQLHNISSWDRLWDERHSISLPKELKNKRNIQSFVYFTGSDSWGLGSTLHHHFPTSCQLGILASSTPFVTGRPNTLFRNGKIQSSGAVGIALLDTPTHKELHYNGLVRLTGPLPVQRSEGNLIHELGDSLPARILLASIKEHGLSDDLAKEVDYFINIKPKNSASSSPEQLLRIVAGSPSQGSIAVEEVSAPEAGTDIEFYYRPQLSKITLPNDIVTLCNKNSDCLLGSVVYDVDSFHRDSSLQSQENKDETRGYQVYNHSFLNASEHGFILSPNVQNKLLAPWRCSVSGAFGGLRFNGL</sequence>
<protein>
    <recommendedName>
        <fullName evidence="3">FIST domain-containing protein</fullName>
    </recommendedName>
</protein>
<reference evidence="1 2" key="1">
    <citation type="journal article" date="2017" name="Mol. Ecol.">
        <title>Comparative and population genomic landscape of Phellinus noxius: A hypervariable fungus causing root rot in trees.</title>
        <authorList>
            <person name="Chung C.L."/>
            <person name="Lee T.J."/>
            <person name="Akiba M."/>
            <person name="Lee H.H."/>
            <person name="Kuo T.H."/>
            <person name="Liu D."/>
            <person name="Ke H.M."/>
            <person name="Yokoi T."/>
            <person name="Roa M.B."/>
            <person name="Lu M.J."/>
            <person name="Chang Y.Y."/>
            <person name="Ann P.J."/>
            <person name="Tsai J.N."/>
            <person name="Chen C.Y."/>
            <person name="Tzean S.S."/>
            <person name="Ota Y."/>
            <person name="Hattori T."/>
            <person name="Sahashi N."/>
            <person name="Liou R.F."/>
            <person name="Kikuchi T."/>
            <person name="Tsai I.J."/>
        </authorList>
    </citation>
    <scope>NUCLEOTIDE SEQUENCE [LARGE SCALE GENOMIC DNA]</scope>
    <source>
        <strain evidence="1 2">FFPRI411160</strain>
    </source>
</reference>
<gene>
    <name evidence="1" type="ORF">PNOK_0729900</name>
</gene>
<organism evidence="1 2">
    <name type="scientific">Pyrrhoderma noxium</name>
    <dbReference type="NCBI Taxonomy" id="2282107"/>
    <lineage>
        <taxon>Eukaryota</taxon>
        <taxon>Fungi</taxon>
        <taxon>Dikarya</taxon>
        <taxon>Basidiomycota</taxon>
        <taxon>Agaricomycotina</taxon>
        <taxon>Agaricomycetes</taxon>
        <taxon>Hymenochaetales</taxon>
        <taxon>Hymenochaetaceae</taxon>
        <taxon>Pyrrhoderma</taxon>
    </lineage>
</organism>
<dbReference type="InParanoid" id="A0A286UCI5"/>
<proteinExistence type="predicted"/>
<dbReference type="EMBL" id="NBII01000007">
    <property type="protein sequence ID" value="PAV17235.1"/>
    <property type="molecule type" value="Genomic_DNA"/>
</dbReference>
<dbReference type="OrthoDB" id="10251508at2759"/>
<keyword evidence="2" id="KW-1185">Reference proteome</keyword>